<comment type="caution">
    <text evidence="1">The sequence shown here is derived from an EMBL/GenBank/DDBJ whole genome shotgun (WGS) entry which is preliminary data.</text>
</comment>
<dbReference type="Proteomes" id="UP001163823">
    <property type="component" value="Chromosome 8"/>
</dbReference>
<dbReference type="KEGG" id="qsa:O6P43_020840"/>
<keyword evidence="2" id="KW-1185">Reference proteome</keyword>
<accession>A0AAD7PMR4</accession>
<sequence length="67" mass="7331">MESVFTVSPGTVAYVTMEVIRDSNQAMLLAAATQKQCKVLDLGIAKDNEEDLEKILDDAFASGMIFF</sequence>
<dbReference type="Gene3D" id="3.40.980.10">
    <property type="entry name" value="MoaB/Mog-like domain"/>
    <property type="match status" value="1"/>
</dbReference>
<protein>
    <submittedName>
        <fullName evidence="1">Molybdopterin biosynthesis protein CNX1</fullName>
    </submittedName>
</protein>
<organism evidence="1 2">
    <name type="scientific">Quillaja saponaria</name>
    <name type="common">Soap bark tree</name>
    <dbReference type="NCBI Taxonomy" id="32244"/>
    <lineage>
        <taxon>Eukaryota</taxon>
        <taxon>Viridiplantae</taxon>
        <taxon>Streptophyta</taxon>
        <taxon>Embryophyta</taxon>
        <taxon>Tracheophyta</taxon>
        <taxon>Spermatophyta</taxon>
        <taxon>Magnoliopsida</taxon>
        <taxon>eudicotyledons</taxon>
        <taxon>Gunneridae</taxon>
        <taxon>Pentapetalae</taxon>
        <taxon>rosids</taxon>
        <taxon>fabids</taxon>
        <taxon>Fabales</taxon>
        <taxon>Quillajaceae</taxon>
        <taxon>Quillaja</taxon>
    </lineage>
</organism>
<gene>
    <name evidence="1" type="ORF">O6P43_020840</name>
</gene>
<reference evidence="1" key="1">
    <citation type="journal article" date="2023" name="Science">
        <title>Elucidation of the pathway for biosynthesis of saponin adjuvants from the soapbark tree.</title>
        <authorList>
            <person name="Reed J."/>
            <person name="Orme A."/>
            <person name="El-Demerdash A."/>
            <person name="Owen C."/>
            <person name="Martin L.B.B."/>
            <person name="Misra R.C."/>
            <person name="Kikuchi S."/>
            <person name="Rejzek M."/>
            <person name="Martin A.C."/>
            <person name="Harkess A."/>
            <person name="Leebens-Mack J."/>
            <person name="Louveau T."/>
            <person name="Stephenson M.J."/>
            <person name="Osbourn A."/>
        </authorList>
    </citation>
    <scope>NUCLEOTIDE SEQUENCE</scope>
    <source>
        <strain evidence="1">S10</strain>
    </source>
</reference>
<dbReference type="AlphaFoldDB" id="A0AAD7PMR4"/>
<dbReference type="EMBL" id="JARAOO010000008">
    <property type="protein sequence ID" value="KAJ7960390.1"/>
    <property type="molecule type" value="Genomic_DNA"/>
</dbReference>
<evidence type="ECO:0000313" key="2">
    <source>
        <dbReference type="Proteomes" id="UP001163823"/>
    </source>
</evidence>
<proteinExistence type="predicted"/>
<dbReference type="SUPFAM" id="SSF53218">
    <property type="entry name" value="Molybdenum cofactor biosynthesis proteins"/>
    <property type="match status" value="1"/>
</dbReference>
<dbReference type="InterPro" id="IPR036425">
    <property type="entry name" value="MoaB/Mog-like_dom_sf"/>
</dbReference>
<name>A0AAD7PMR4_QUISA</name>
<evidence type="ECO:0000313" key="1">
    <source>
        <dbReference type="EMBL" id="KAJ7960390.1"/>
    </source>
</evidence>